<keyword evidence="11" id="KW-0997">Cell inner membrane</keyword>
<dbReference type="GO" id="GO:0005886">
    <property type="term" value="C:plasma membrane"/>
    <property type="evidence" value="ECO:0007669"/>
    <property type="project" value="UniProtKB-SubCell"/>
</dbReference>
<keyword evidence="14" id="KW-1185">Reference proteome</keyword>
<feature type="transmembrane region" description="Helical" evidence="10">
    <location>
        <begin position="47"/>
        <end position="69"/>
    </location>
</feature>
<evidence type="ECO:0000256" key="11">
    <source>
        <dbReference type="RuleBase" id="RU365097"/>
    </source>
</evidence>
<dbReference type="AlphaFoldDB" id="A0A075P069"/>
<gene>
    <name evidence="13" type="ORF">EP13_11160</name>
</gene>
<dbReference type="CDD" id="cd06261">
    <property type="entry name" value="TM_PBP2"/>
    <property type="match status" value="1"/>
</dbReference>
<dbReference type="Gene3D" id="1.10.3720.10">
    <property type="entry name" value="MetI-like"/>
    <property type="match status" value="1"/>
</dbReference>
<dbReference type="GeneID" id="78255464"/>
<sequence length="232" mass="25392">MMGMDESTIAAVALTLKLALVTSVLLMLIVTPMAWRLSRWQSAFKPFVLAIFSLPLVLPPTVLGFYLLVAFSPQSPVGEVWVSMTGETLAFSFEGLVLGSIIYSFPFALQPLYGGFVQLDSRYLEVSQSLGLNRFHTFIKVVLPLCRAPALVAFGLSFAHTIGEFGVVLMIGGNIPGETQVLSISLYEQVEALEYEQAHLLSMALLLFSFSLLVLLYRFSGKGGLGWNLSSR</sequence>
<dbReference type="InterPro" id="IPR000515">
    <property type="entry name" value="MetI-like"/>
</dbReference>
<reference evidence="13 14" key="1">
    <citation type="submission" date="2014-06" db="EMBL/GenBank/DDBJ databases">
        <title>Genomes of Alteromonas australica, a world apart.</title>
        <authorList>
            <person name="Gonzaga A."/>
            <person name="Lopez-Perez M."/>
            <person name="Rodriguez-Valera F."/>
        </authorList>
    </citation>
    <scope>NUCLEOTIDE SEQUENCE [LARGE SCALE GENOMIC DNA]</scope>
    <source>
        <strain evidence="13 14">H 17</strain>
    </source>
</reference>
<feature type="transmembrane region" description="Helical" evidence="10">
    <location>
        <begin position="12"/>
        <end position="35"/>
    </location>
</feature>
<keyword evidence="8 10" id="KW-1133">Transmembrane helix</keyword>
<name>A0A075P069_9ALTE</name>
<keyword evidence="4 10" id="KW-0813">Transport</keyword>
<dbReference type="InterPro" id="IPR035906">
    <property type="entry name" value="MetI-like_sf"/>
</dbReference>
<evidence type="ECO:0000256" key="3">
    <source>
        <dbReference type="ARBA" id="ARBA00007069"/>
    </source>
</evidence>
<evidence type="ECO:0000256" key="7">
    <source>
        <dbReference type="ARBA" id="ARBA00022692"/>
    </source>
</evidence>
<evidence type="ECO:0000256" key="6">
    <source>
        <dbReference type="ARBA" id="ARBA00022505"/>
    </source>
</evidence>
<evidence type="ECO:0000313" key="13">
    <source>
        <dbReference type="EMBL" id="AIF99198.1"/>
    </source>
</evidence>
<accession>A0A075P069</accession>
<dbReference type="RefSeq" id="WP_044057313.1">
    <property type="nucleotide sequence ID" value="NZ_CBCSKJ010000003.1"/>
</dbReference>
<keyword evidence="9 10" id="KW-0472">Membrane</keyword>
<dbReference type="KEGG" id="aal:EP13_11160"/>
<dbReference type="Pfam" id="PF00528">
    <property type="entry name" value="BPD_transp_1"/>
    <property type="match status" value="1"/>
</dbReference>
<dbReference type="InterPro" id="IPR011867">
    <property type="entry name" value="ModB_ABC"/>
</dbReference>
<dbReference type="eggNOG" id="COG4149">
    <property type="taxonomic scope" value="Bacteria"/>
</dbReference>
<comment type="similarity">
    <text evidence="3 11">Belongs to the binding-protein-dependent transport system permease family. CysTW subfamily.</text>
</comment>
<dbReference type="Proteomes" id="UP000056090">
    <property type="component" value="Chromosome"/>
</dbReference>
<feature type="domain" description="ABC transmembrane type-1" evidence="12">
    <location>
        <begin position="12"/>
        <end position="218"/>
    </location>
</feature>
<protein>
    <recommendedName>
        <fullName evidence="11">Molybdenum transport system permease</fullName>
    </recommendedName>
</protein>
<proteinExistence type="inferred from homology"/>
<evidence type="ECO:0000313" key="14">
    <source>
        <dbReference type="Proteomes" id="UP000056090"/>
    </source>
</evidence>
<dbReference type="EMBL" id="CP008849">
    <property type="protein sequence ID" value="AIF99198.1"/>
    <property type="molecule type" value="Genomic_DNA"/>
</dbReference>
<evidence type="ECO:0000256" key="5">
    <source>
        <dbReference type="ARBA" id="ARBA00022475"/>
    </source>
</evidence>
<dbReference type="PANTHER" id="PTHR30183">
    <property type="entry name" value="MOLYBDENUM TRANSPORT SYSTEM PERMEASE PROTEIN MODB"/>
    <property type="match status" value="1"/>
</dbReference>
<dbReference type="NCBIfam" id="TIGR02141">
    <property type="entry name" value="modB_ABC"/>
    <property type="match status" value="1"/>
</dbReference>
<evidence type="ECO:0000256" key="10">
    <source>
        <dbReference type="RuleBase" id="RU363032"/>
    </source>
</evidence>
<feature type="transmembrane region" description="Helical" evidence="10">
    <location>
        <begin position="89"/>
        <end position="109"/>
    </location>
</feature>
<evidence type="ECO:0000256" key="1">
    <source>
        <dbReference type="ARBA" id="ARBA00002949"/>
    </source>
</evidence>
<feature type="transmembrane region" description="Helical" evidence="10">
    <location>
        <begin position="197"/>
        <end position="217"/>
    </location>
</feature>
<dbReference type="SUPFAM" id="SSF161098">
    <property type="entry name" value="MetI-like"/>
    <property type="match status" value="1"/>
</dbReference>
<keyword evidence="5" id="KW-1003">Cell membrane</keyword>
<evidence type="ECO:0000256" key="2">
    <source>
        <dbReference type="ARBA" id="ARBA00004651"/>
    </source>
</evidence>
<evidence type="ECO:0000256" key="9">
    <source>
        <dbReference type="ARBA" id="ARBA00023136"/>
    </source>
</evidence>
<dbReference type="PROSITE" id="PS50928">
    <property type="entry name" value="ABC_TM1"/>
    <property type="match status" value="1"/>
</dbReference>
<dbReference type="GO" id="GO:0015098">
    <property type="term" value="F:molybdate ion transmembrane transporter activity"/>
    <property type="evidence" value="ECO:0007669"/>
    <property type="project" value="UniProtKB-UniRule"/>
</dbReference>
<organism evidence="13 14">
    <name type="scientific">Alteromonas australica</name>
    <dbReference type="NCBI Taxonomy" id="589873"/>
    <lineage>
        <taxon>Bacteria</taxon>
        <taxon>Pseudomonadati</taxon>
        <taxon>Pseudomonadota</taxon>
        <taxon>Gammaproteobacteria</taxon>
        <taxon>Alteromonadales</taxon>
        <taxon>Alteromonadaceae</taxon>
        <taxon>Alteromonas/Salinimonas group</taxon>
        <taxon>Alteromonas</taxon>
    </lineage>
</organism>
<keyword evidence="6 11" id="KW-0500">Molybdenum</keyword>
<feature type="transmembrane region" description="Helical" evidence="10">
    <location>
        <begin position="150"/>
        <end position="177"/>
    </location>
</feature>
<evidence type="ECO:0000256" key="4">
    <source>
        <dbReference type="ARBA" id="ARBA00022448"/>
    </source>
</evidence>
<evidence type="ECO:0000256" key="8">
    <source>
        <dbReference type="ARBA" id="ARBA00022989"/>
    </source>
</evidence>
<comment type="subcellular location">
    <subcellularLocation>
        <location evidence="11">Cell inner membrane</location>
        <topology evidence="11">Multi-pass membrane protein</topology>
    </subcellularLocation>
    <subcellularLocation>
        <location evidence="2 10">Cell membrane</location>
        <topology evidence="2 10">Multi-pass membrane protein</topology>
    </subcellularLocation>
</comment>
<dbReference type="PANTHER" id="PTHR30183:SF8">
    <property type="entry name" value="MOLYBDENUM TRANSPORT SYSTEM PERMEASE"/>
    <property type="match status" value="1"/>
</dbReference>
<comment type="function">
    <text evidence="1 11">Part of the binding-protein-dependent transport system for molybdenum; probably responsible for the translocation of the substrate across the membrane.</text>
</comment>
<keyword evidence="7 10" id="KW-0812">Transmembrane</keyword>
<evidence type="ECO:0000259" key="12">
    <source>
        <dbReference type="PROSITE" id="PS50928"/>
    </source>
</evidence>